<evidence type="ECO:0000256" key="2">
    <source>
        <dbReference type="SAM" id="MobiDB-lite"/>
    </source>
</evidence>
<dbReference type="InterPro" id="IPR055170">
    <property type="entry name" value="GFO_IDH_MocA-like_dom"/>
</dbReference>
<dbReference type="EMBL" id="BAABCJ010000002">
    <property type="protein sequence ID" value="GAA3705229.1"/>
    <property type="molecule type" value="Genomic_DNA"/>
</dbReference>
<organism evidence="5 6">
    <name type="scientific">Zhihengliuella alba</name>
    <dbReference type="NCBI Taxonomy" id="547018"/>
    <lineage>
        <taxon>Bacteria</taxon>
        <taxon>Bacillati</taxon>
        <taxon>Actinomycetota</taxon>
        <taxon>Actinomycetes</taxon>
        <taxon>Micrococcales</taxon>
        <taxon>Micrococcaceae</taxon>
        <taxon>Zhihengliuella</taxon>
    </lineage>
</organism>
<dbReference type="PANTHER" id="PTHR43249:SF1">
    <property type="entry name" value="D-GLUCOSIDE 3-DEHYDROGENASE"/>
    <property type="match status" value="1"/>
</dbReference>
<name>A0ABP7DL47_9MICC</name>
<dbReference type="Gene3D" id="3.30.360.10">
    <property type="entry name" value="Dihydrodipicolinate Reductase, domain 2"/>
    <property type="match status" value="1"/>
</dbReference>
<proteinExistence type="predicted"/>
<dbReference type="SUPFAM" id="SSF51735">
    <property type="entry name" value="NAD(P)-binding Rossmann-fold domains"/>
    <property type="match status" value="1"/>
</dbReference>
<evidence type="ECO:0000313" key="5">
    <source>
        <dbReference type="EMBL" id="GAA3705229.1"/>
    </source>
</evidence>
<dbReference type="Proteomes" id="UP001501536">
    <property type="component" value="Unassembled WGS sequence"/>
</dbReference>
<dbReference type="RefSeq" id="WP_344883317.1">
    <property type="nucleotide sequence ID" value="NZ_BAABCJ010000002.1"/>
</dbReference>
<gene>
    <name evidence="5" type="ORF">GCM10022377_18700</name>
</gene>
<comment type="caution">
    <text evidence="5">The sequence shown here is derived from an EMBL/GenBank/DDBJ whole genome shotgun (WGS) entry which is preliminary data.</text>
</comment>
<sequence>MSGSTRSTVRVGIVGAGGIATGAHLPALRAVNEQAGRQRAAVVGIADLDPARAASTAAEHGIPAHFPSAEELLAATRPDLLIVCTPPGAHRSAVVAGLAAGAWVWCEKPPMLSLEEYDDVARLEREGGPYASYVVQHRFGSAAQHLRDQMSSGRVGRPLVSVCHTLWYRGHDYYDVPWRGKWATEGGGPAMGHGIHQMDLYLDLMGEWTEVTAVADAQDRTVETEDTSLAIVRFESGALGSIVNTVLAPRETSYLRFDFTNGTVEVEHLYGYTNDHWRYTPSPHLPEDQRDAWLPQASTASSHAAQLGELLDSMDRGERPRASGADGRRTLEFIAALYQSAETGRPVRRSDLTASGPYYTGMHDPAVAYPTADSPQARDDRPGGPPDPAAEAAAAAAPTAAPTGADAAHLPDDTILETSRG</sequence>
<keyword evidence="6" id="KW-1185">Reference proteome</keyword>
<protein>
    <submittedName>
        <fullName evidence="5">Gfo/Idh/MocA family oxidoreductase</fullName>
    </submittedName>
</protein>
<dbReference type="InterPro" id="IPR036291">
    <property type="entry name" value="NAD(P)-bd_dom_sf"/>
</dbReference>
<dbReference type="Pfam" id="PF01408">
    <property type="entry name" value="GFO_IDH_MocA"/>
    <property type="match status" value="1"/>
</dbReference>
<reference evidence="6" key="1">
    <citation type="journal article" date="2019" name="Int. J. Syst. Evol. Microbiol.">
        <title>The Global Catalogue of Microorganisms (GCM) 10K type strain sequencing project: providing services to taxonomists for standard genome sequencing and annotation.</title>
        <authorList>
            <consortium name="The Broad Institute Genomics Platform"/>
            <consortium name="The Broad Institute Genome Sequencing Center for Infectious Disease"/>
            <person name="Wu L."/>
            <person name="Ma J."/>
        </authorList>
    </citation>
    <scope>NUCLEOTIDE SEQUENCE [LARGE SCALE GENOMIC DNA]</scope>
    <source>
        <strain evidence="6">JCM 16961</strain>
    </source>
</reference>
<evidence type="ECO:0000256" key="1">
    <source>
        <dbReference type="ARBA" id="ARBA00023027"/>
    </source>
</evidence>
<evidence type="ECO:0000259" key="4">
    <source>
        <dbReference type="Pfam" id="PF22725"/>
    </source>
</evidence>
<keyword evidence="1" id="KW-0520">NAD</keyword>
<evidence type="ECO:0000313" key="6">
    <source>
        <dbReference type="Proteomes" id="UP001501536"/>
    </source>
</evidence>
<feature type="domain" description="GFO/IDH/MocA-like oxidoreductase" evidence="4">
    <location>
        <begin position="144"/>
        <end position="264"/>
    </location>
</feature>
<feature type="domain" description="Gfo/Idh/MocA-like oxidoreductase N-terminal" evidence="3">
    <location>
        <begin position="9"/>
        <end position="128"/>
    </location>
</feature>
<dbReference type="PANTHER" id="PTHR43249">
    <property type="entry name" value="UDP-N-ACETYL-2-AMINO-2-DEOXY-D-GLUCURONATE OXIDASE"/>
    <property type="match status" value="1"/>
</dbReference>
<feature type="region of interest" description="Disordered" evidence="2">
    <location>
        <begin position="347"/>
        <end position="421"/>
    </location>
</feature>
<dbReference type="SUPFAM" id="SSF55347">
    <property type="entry name" value="Glyceraldehyde-3-phosphate dehydrogenase-like, C-terminal domain"/>
    <property type="match status" value="1"/>
</dbReference>
<accession>A0ABP7DL47</accession>
<evidence type="ECO:0000259" key="3">
    <source>
        <dbReference type="Pfam" id="PF01408"/>
    </source>
</evidence>
<dbReference type="InterPro" id="IPR000683">
    <property type="entry name" value="Gfo/Idh/MocA-like_OxRdtase_N"/>
</dbReference>
<dbReference type="Pfam" id="PF22725">
    <property type="entry name" value="GFO_IDH_MocA_C3"/>
    <property type="match status" value="1"/>
</dbReference>
<dbReference type="InterPro" id="IPR052515">
    <property type="entry name" value="Gfo/Idh/MocA_Oxidoreductase"/>
</dbReference>
<dbReference type="Gene3D" id="3.40.50.720">
    <property type="entry name" value="NAD(P)-binding Rossmann-like Domain"/>
    <property type="match status" value="1"/>
</dbReference>
<feature type="compositionally biased region" description="Low complexity" evidence="2">
    <location>
        <begin position="389"/>
        <end position="408"/>
    </location>
</feature>